<dbReference type="AlphaFoldDB" id="A0A0P1ABJ7"/>
<dbReference type="Proteomes" id="UP000054928">
    <property type="component" value="Unassembled WGS sequence"/>
</dbReference>
<name>A0A0P1ABJ7_PLAHL</name>
<accession>A0A0P1ABJ7</accession>
<proteinExistence type="predicted"/>
<protein>
    <submittedName>
        <fullName evidence="1">Uncharacterized protein</fullName>
    </submittedName>
</protein>
<organism evidence="1 2">
    <name type="scientific">Plasmopara halstedii</name>
    <name type="common">Downy mildew of sunflower</name>
    <dbReference type="NCBI Taxonomy" id="4781"/>
    <lineage>
        <taxon>Eukaryota</taxon>
        <taxon>Sar</taxon>
        <taxon>Stramenopiles</taxon>
        <taxon>Oomycota</taxon>
        <taxon>Peronosporomycetes</taxon>
        <taxon>Peronosporales</taxon>
        <taxon>Peronosporaceae</taxon>
        <taxon>Plasmopara</taxon>
    </lineage>
</organism>
<sequence length="60" mass="6698">MWKGFKIAKNGNGYDIRGPCEGPIYNCTLFLLNAIIHGSSKSLCETPLSFCTDDLFIRIN</sequence>
<dbReference type="RefSeq" id="XP_024574303.1">
    <property type="nucleotide sequence ID" value="XM_024723313.1"/>
</dbReference>
<reference evidence="2" key="1">
    <citation type="submission" date="2014-09" db="EMBL/GenBank/DDBJ databases">
        <authorList>
            <person name="Sharma Rahul"/>
            <person name="Thines Marco"/>
        </authorList>
    </citation>
    <scope>NUCLEOTIDE SEQUENCE [LARGE SCALE GENOMIC DNA]</scope>
</reference>
<evidence type="ECO:0000313" key="1">
    <source>
        <dbReference type="EMBL" id="CEG37934.1"/>
    </source>
</evidence>
<dbReference type="GeneID" id="36401035"/>
<keyword evidence="2" id="KW-1185">Reference proteome</keyword>
<dbReference type="EMBL" id="CCYD01000291">
    <property type="protein sequence ID" value="CEG37934.1"/>
    <property type="molecule type" value="Genomic_DNA"/>
</dbReference>
<evidence type="ECO:0000313" key="2">
    <source>
        <dbReference type="Proteomes" id="UP000054928"/>
    </source>
</evidence>